<accession>A0A6N6W4K1</accession>
<organism evidence="1 2">
    <name type="scientific">Paraburkholderia madseniana</name>
    <dbReference type="NCBI Taxonomy" id="2599607"/>
    <lineage>
        <taxon>Bacteria</taxon>
        <taxon>Pseudomonadati</taxon>
        <taxon>Pseudomonadota</taxon>
        <taxon>Betaproteobacteria</taxon>
        <taxon>Burkholderiales</taxon>
        <taxon>Burkholderiaceae</taxon>
        <taxon>Paraburkholderia</taxon>
    </lineage>
</organism>
<dbReference type="Proteomes" id="UP000463700">
    <property type="component" value="Unassembled WGS sequence"/>
</dbReference>
<comment type="caution">
    <text evidence="1">The sequence shown here is derived from an EMBL/GenBank/DDBJ whole genome shotgun (WGS) entry which is preliminary data.</text>
</comment>
<protein>
    <submittedName>
        <fullName evidence="1">Uncharacterized protein</fullName>
    </submittedName>
</protein>
<evidence type="ECO:0000313" key="1">
    <source>
        <dbReference type="EMBL" id="KAE8754490.1"/>
    </source>
</evidence>
<dbReference type="AlphaFoldDB" id="A0A6N6W4K1"/>
<dbReference type="RefSeq" id="WP_154566864.1">
    <property type="nucleotide sequence ID" value="NZ_JAQQFJ010000047.1"/>
</dbReference>
<dbReference type="EMBL" id="VOSW01000124">
    <property type="protein sequence ID" value="KAE8754490.1"/>
    <property type="molecule type" value="Genomic_DNA"/>
</dbReference>
<dbReference type="OrthoDB" id="9134820at2"/>
<gene>
    <name evidence="1" type="ORF">FSO04_39460</name>
</gene>
<name>A0A6N6W4K1_9BURK</name>
<proteinExistence type="predicted"/>
<sequence>MKVAELMDFLRNADPSATVLFVAPGDKEPDAQEVKFISSNGASWTREQGVDKGRPYEFLYMGEPHRELRTDCENVTYERVLVVLLAADEATPL</sequence>
<evidence type="ECO:0000313" key="2">
    <source>
        <dbReference type="Proteomes" id="UP000463700"/>
    </source>
</evidence>
<reference evidence="1 2" key="1">
    <citation type="journal article" date="2020" name="Int. J. Syst. Evol. Microbiol.">
        <title>Paraburkholderia madseniana sp. nov., a phenolic acid-degrading bacterium isolated from acidic forest soil.</title>
        <authorList>
            <person name="Wilhelm R.C."/>
            <person name="Murphy S.J.L."/>
            <person name="Feriancek N.M."/>
            <person name="Karasz D.C."/>
            <person name="DeRito C.M."/>
            <person name="Newman J.D."/>
            <person name="Buckley D.H."/>
        </authorList>
    </citation>
    <scope>NUCLEOTIDE SEQUENCE [LARGE SCALE GENOMIC DNA]</scope>
    <source>
        <strain evidence="1 2">RP11</strain>
    </source>
</reference>